<evidence type="ECO:0000256" key="1">
    <source>
        <dbReference type="ARBA" id="ARBA00022723"/>
    </source>
</evidence>
<sequence length="420" mass="47188">MVFCHIRYPSESLARKEPGVLSQIGESGAASVELDEQCELITSLTARVSITNEDSARLFSEAGGKVVPQIMQLSPCIMRVALGDQTQDIVYPFPVAGSGHRLRLARKSRYIEVVVPTSRSLMPDGMKLNPFPVINSKGLLHTWSIHRVNLFALPVLDVKVRNIKEWLIPHVAFTMSARELSLRKKHQVDTLMFVKDTLQSIFVGASGVQGGSVHRLFALRDKKTNNCDTCIFVDELRYDLAAHTLICDGYILPLTARIIMENEKPFAKLVHQGKMSYIDVLEGEMQAWKQLLPAFVERCRSSWTHGANCEYIAQGRIPLTEDMEADPLCSCGRGKDVEGMHKVELWKTFAPYVTRIAISPLFAVSYLETVGRDPDAHKCRSCRRKAKPKIKVCAGCQKVRYCSSECQKKDWKAHKPKCKP</sequence>
<dbReference type="InParanoid" id="B0DV21"/>
<evidence type="ECO:0000313" key="7">
    <source>
        <dbReference type="Proteomes" id="UP000001194"/>
    </source>
</evidence>
<reference evidence="6 7" key="1">
    <citation type="journal article" date="2008" name="Nature">
        <title>The genome of Laccaria bicolor provides insights into mycorrhizal symbiosis.</title>
        <authorList>
            <person name="Martin F."/>
            <person name="Aerts A."/>
            <person name="Ahren D."/>
            <person name="Brun A."/>
            <person name="Danchin E.G.J."/>
            <person name="Duchaussoy F."/>
            <person name="Gibon J."/>
            <person name="Kohler A."/>
            <person name="Lindquist E."/>
            <person name="Pereda V."/>
            <person name="Salamov A."/>
            <person name="Shapiro H.J."/>
            <person name="Wuyts J."/>
            <person name="Blaudez D."/>
            <person name="Buee M."/>
            <person name="Brokstein P."/>
            <person name="Canbaeck B."/>
            <person name="Cohen D."/>
            <person name="Courty P.E."/>
            <person name="Coutinho P.M."/>
            <person name="Delaruelle C."/>
            <person name="Detter J.C."/>
            <person name="Deveau A."/>
            <person name="DiFazio S."/>
            <person name="Duplessis S."/>
            <person name="Fraissinet-Tachet L."/>
            <person name="Lucic E."/>
            <person name="Frey-Klett P."/>
            <person name="Fourrey C."/>
            <person name="Feussner I."/>
            <person name="Gay G."/>
            <person name="Grimwood J."/>
            <person name="Hoegger P.J."/>
            <person name="Jain P."/>
            <person name="Kilaru S."/>
            <person name="Labbe J."/>
            <person name="Lin Y.C."/>
            <person name="Legue V."/>
            <person name="Le Tacon F."/>
            <person name="Marmeisse R."/>
            <person name="Melayah D."/>
            <person name="Montanini B."/>
            <person name="Muratet M."/>
            <person name="Nehls U."/>
            <person name="Niculita-Hirzel H."/>
            <person name="Oudot-Le Secq M.P."/>
            <person name="Peter M."/>
            <person name="Quesneville H."/>
            <person name="Rajashekar B."/>
            <person name="Reich M."/>
            <person name="Rouhier N."/>
            <person name="Schmutz J."/>
            <person name="Yin T."/>
            <person name="Chalot M."/>
            <person name="Henrissat B."/>
            <person name="Kuees U."/>
            <person name="Lucas S."/>
            <person name="Van de Peer Y."/>
            <person name="Podila G.K."/>
            <person name="Polle A."/>
            <person name="Pukkila P.J."/>
            <person name="Richardson P.M."/>
            <person name="Rouze P."/>
            <person name="Sanders I.R."/>
            <person name="Stajich J.E."/>
            <person name="Tunlid A."/>
            <person name="Tuskan G."/>
            <person name="Grigoriev I.V."/>
        </authorList>
    </citation>
    <scope>NUCLEOTIDE SEQUENCE [LARGE SCALE GENOMIC DNA]</scope>
    <source>
        <strain evidence="7">S238N-H82 / ATCC MYA-4686</strain>
    </source>
</reference>
<name>B0DV21_LACBS</name>
<evidence type="ECO:0000256" key="4">
    <source>
        <dbReference type="PROSITE-ProRule" id="PRU00134"/>
    </source>
</evidence>
<keyword evidence="7" id="KW-1185">Reference proteome</keyword>
<keyword evidence="3" id="KW-0862">Zinc</keyword>
<accession>B0DV21</accession>
<keyword evidence="2 4" id="KW-0863">Zinc-finger</keyword>
<dbReference type="Pfam" id="PF01753">
    <property type="entry name" value="zf-MYND"/>
    <property type="match status" value="1"/>
</dbReference>
<dbReference type="EMBL" id="DS547138">
    <property type="protein sequence ID" value="EDR01436.1"/>
    <property type="molecule type" value="Genomic_DNA"/>
</dbReference>
<dbReference type="AlphaFoldDB" id="B0DV21"/>
<dbReference type="GeneID" id="6083506"/>
<dbReference type="PROSITE" id="PS50865">
    <property type="entry name" value="ZF_MYND_2"/>
    <property type="match status" value="1"/>
</dbReference>
<dbReference type="Gene3D" id="6.10.140.2220">
    <property type="match status" value="1"/>
</dbReference>
<dbReference type="HOGENOM" id="CLU_653959_0_0_1"/>
<dbReference type="RefSeq" id="XP_001887788.1">
    <property type="nucleotide sequence ID" value="XM_001887753.1"/>
</dbReference>
<organism evidence="7">
    <name type="scientific">Laccaria bicolor (strain S238N-H82 / ATCC MYA-4686)</name>
    <name type="common">Bicoloured deceiver</name>
    <name type="synonym">Laccaria laccata var. bicolor</name>
    <dbReference type="NCBI Taxonomy" id="486041"/>
    <lineage>
        <taxon>Eukaryota</taxon>
        <taxon>Fungi</taxon>
        <taxon>Dikarya</taxon>
        <taxon>Basidiomycota</taxon>
        <taxon>Agaricomycotina</taxon>
        <taxon>Agaricomycetes</taxon>
        <taxon>Agaricomycetidae</taxon>
        <taxon>Agaricales</taxon>
        <taxon>Agaricineae</taxon>
        <taxon>Hydnangiaceae</taxon>
        <taxon>Laccaria</taxon>
    </lineage>
</organism>
<dbReference type="OrthoDB" id="432970at2759"/>
<dbReference type="GO" id="GO:0008270">
    <property type="term" value="F:zinc ion binding"/>
    <property type="evidence" value="ECO:0007669"/>
    <property type="project" value="UniProtKB-KW"/>
</dbReference>
<gene>
    <name evidence="6" type="ORF">LACBIDRAFT_310769</name>
</gene>
<evidence type="ECO:0000256" key="2">
    <source>
        <dbReference type="ARBA" id="ARBA00022771"/>
    </source>
</evidence>
<evidence type="ECO:0000313" key="6">
    <source>
        <dbReference type="EMBL" id="EDR01436.1"/>
    </source>
</evidence>
<dbReference type="SUPFAM" id="SSF144232">
    <property type="entry name" value="HIT/MYND zinc finger-like"/>
    <property type="match status" value="1"/>
</dbReference>
<feature type="domain" description="MYND-type" evidence="5">
    <location>
        <begin position="379"/>
        <end position="418"/>
    </location>
</feature>
<evidence type="ECO:0000256" key="3">
    <source>
        <dbReference type="ARBA" id="ARBA00022833"/>
    </source>
</evidence>
<keyword evidence="1" id="KW-0479">Metal-binding</keyword>
<dbReference type="Proteomes" id="UP000001194">
    <property type="component" value="Unassembled WGS sequence"/>
</dbReference>
<evidence type="ECO:0000259" key="5">
    <source>
        <dbReference type="PROSITE" id="PS50865"/>
    </source>
</evidence>
<dbReference type="KEGG" id="lbc:LACBIDRAFT_310769"/>
<protein>
    <submittedName>
        <fullName evidence="6">Predicted protein</fullName>
    </submittedName>
</protein>
<proteinExistence type="predicted"/>
<dbReference type="InterPro" id="IPR002893">
    <property type="entry name" value="Znf_MYND"/>
</dbReference>